<keyword evidence="3" id="KW-1185">Reference proteome</keyword>
<dbReference type="Pfam" id="PF02811">
    <property type="entry name" value="PHP"/>
    <property type="match status" value="1"/>
</dbReference>
<gene>
    <name evidence="2" type="ORF">ACERK3_10395</name>
</gene>
<evidence type="ECO:0000313" key="3">
    <source>
        <dbReference type="Proteomes" id="UP001575105"/>
    </source>
</evidence>
<evidence type="ECO:0000313" key="2">
    <source>
        <dbReference type="EMBL" id="MFA9478706.1"/>
    </source>
</evidence>
<dbReference type="InterPro" id="IPR052018">
    <property type="entry name" value="PHP_domain"/>
</dbReference>
<protein>
    <submittedName>
        <fullName evidence="2">PHP domain-containing protein</fullName>
    </submittedName>
</protein>
<dbReference type="PANTHER" id="PTHR42924">
    <property type="entry name" value="EXONUCLEASE"/>
    <property type="match status" value="1"/>
</dbReference>
<comment type="caution">
    <text evidence="2">The sequence shown here is derived from an EMBL/GenBank/DDBJ whole genome shotgun (WGS) entry which is preliminary data.</text>
</comment>
<dbReference type="SMART" id="SM00481">
    <property type="entry name" value="POLIIIAc"/>
    <property type="match status" value="1"/>
</dbReference>
<dbReference type="InterPro" id="IPR003141">
    <property type="entry name" value="Pol/His_phosphatase_N"/>
</dbReference>
<feature type="domain" description="Polymerase/histidinol phosphatase N-terminal" evidence="1">
    <location>
        <begin position="3"/>
        <end position="68"/>
    </location>
</feature>
<proteinExistence type="predicted"/>
<organism evidence="2 3">
    <name type="scientific">Natronomicrosphaera hydrolytica</name>
    <dbReference type="NCBI Taxonomy" id="3242702"/>
    <lineage>
        <taxon>Bacteria</taxon>
        <taxon>Pseudomonadati</taxon>
        <taxon>Planctomycetota</taxon>
        <taxon>Phycisphaerae</taxon>
        <taxon>Phycisphaerales</taxon>
        <taxon>Phycisphaeraceae</taxon>
        <taxon>Natronomicrosphaera</taxon>
    </lineage>
</organism>
<dbReference type="CDD" id="cd07438">
    <property type="entry name" value="PHP_HisPPase_AMP"/>
    <property type="match status" value="1"/>
</dbReference>
<dbReference type="EMBL" id="JBGUBD010000005">
    <property type="protein sequence ID" value="MFA9478706.1"/>
    <property type="molecule type" value="Genomic_DNA"/>
</dbReference>
<dbReference type="RefSeq" id="WP_425345632.1">
    <property type="nucleotide sequence ID" value="NZ_JBGUBD010000005.1"/>
</dbReference>
<reference evidence="2 3" key="1">
    <citation type="submission" date="2024-08" db="EMBL/GenBank/DDBJ databases">
        <title>Whole-genome sequencing of halo(alkali)philic microorganisms from hypersaline lakes.</title>
        <authorList>
            <person name="Sorokin D.Y."/>
            <person name="Merkel A.Y."/>
            <person name="Messina E."/>
            <person name="Yakimov M."/>
        </authorList>
    </citation>
    <scope>NUCLEOTIDE SEQUENCE [LARGE SCALE GENOMIC DNA]</scope>
    <source>
        <strain evidence="2 3">AB-hyl4</strain>
    </source>
</reference>
<dbReference type="SUPFAM" id="SSF89550">
    <property type="entry name" value="PHP domain-like"/>
    <property type="match status" value="1"/>
</dbReference>
<sequence length="294" mass="32565">MRCDLHLHSTASDGTDLPQDLPRLAREAELGAIALTDHDTTAGLAACAEAAAKHDLPFVPGIELSADPLLDRQTARATPPRRLGTLHILGYFIDPADEQLALVQGWLHEARQQRNPEMVERLNDLGMKLHYDEVIELAGGDVPATVVGRPHIAELLVRKGYVKSKHEAFARYLGEGGEAYIRKDRLSAEKAIEAIHHAGGLALLAHPVQLGLADHDALEHMVARLRDLGLDGIETHHSDHRPRDVERFAGLADRYELLTCGGSDYHGTRKTVKLDHARVPLDVYHQLREAYERR</sequence>
<dbReference type="Gene3D" id="3.20.20.140">
    <property type="entry name" value="Metal-dependent hydrolases"/>
    <property type="match status" value="1"/>
</dbReference>
<dbReference type="InterPro" id="IPR016195">
    <property type="entry name" value="Pol/histidinol_Pase-like"/>
</dbReference>
<name>A0ABV4U7I1_9BACT</name>
<dbReference type="Gene3D" id="1.10.150.650">
    <property type="match status" value="1"/>
</dbReference>
<dbReference type="PANTHER" id="PTHR42924:SF3">
    <property type="entry name" value="POLYMERASE_HISTIDINOL PHOSPHATASE N-TERMINAL DOMAIN-CONTAINING PROTEIN"/>
    <property type="match status" value="1"/>
</dbReference>
<dbReference type="Proteomes" id="UP001575105">
    <property type="component" value="Unassembled WGS sequence"/>
</dbReference>
<accession>A0ABV4U7I1</accession>
<evidence type="ECO:0000259" key="1">
    <source>
        <dbReference type="SMART" id="SM00481"/>
    </source>
</evidence>
<dbReference type="InterPro" id="IPR004013">
    <property type="entry name" value="PHP_dom"/>
</dbReference>